<accession>A0ABR2II58</accession>
<dbReference type="Proteomes" id="UP001390339">
    <property type="component" value="Unassembled WGS sequence"/>
</dbReference>
<proteinExistence type="predicted"/>
<evidence type="ECO:0000313" key="2">
    <source>
        <dbReference type="Proteomes" id="UP001390339"/>
    </source>
</evidence>
<comment type="caution">
    <text evidence="1">The sequence shown here is derived from an EMBL/GenBank/DDBJ whole genome shotgun (WGS) entry which is preliminary data.</text>
</comment>
<protein>
    <submittedName>
        <fullName evidence="1">Nuclear pore protein</fullName>
    </submittedName>
</protein>
<keyword evidence="2" id="KW-1185">Reference proteome</keyword>
<gene>
    <name evidence="1" type="ORF">PGQ11_009100</name>
</gene>
<reference evidence="1 2" key="1">
    <citation type="journal article" date="2024" name="IMA Fungus">
        <title>Apiospora arundinis, a panoply of carbohydrate-active enzymes and secondary metabolites.</title>
        <authorList>
            <person name="Sorensen T."/>
            <person name="Petersen C."/>
            <person name="Muurmann A.T."/>
            <person name="Christiansen J.V."/>
            <person name="Brundto M.L."/>
            <person name="Overgaard C.K."/>
            <person name="Boysen A.T."/>
            <person name="Wollenberg R.D."/>
            <person name="Larsen T.O."/>
            <person name="Sorensen J.L."/>
            <person name="Nielsen K.L."/>
            <person name="Sondergaard T.E."/>
        </authorList>
    </citation>
    <scope>NUCLEOTIDE SEQUENCE [LARGE SCALE GENOMIC DNA]</scope>
    <source>
        <strain evidence="1 2">AAU 773</strain>
    </source>
</reference>
<dbReference type="EMBL" id="JAPCWZ010000005">
    <property type="protein sequence ID" value="KAK8862865.1"/>
    <property type="molecule type" value="Genomic_DNA"/>
</dbReference>
<sequence length="313" mass="36654">MESSEDAFDKVDLAGDDSNLIVRIFDTNQRRQNKEFHVERHIIARSSTKWADFCMPDNEYEFIRVISFNGDAMSHEILFSVMYWKFENVPANPSQSQIFALLKLADEYKQIHLLRPWAAIWVKPLRNNVKSCIGRIEDLQELLYIAWISGDKILFKDIVVVFVSELVVEADRSINYLRNEHYKKAEELCQVVERAIKPHGGPKHDDDYQKYCECDERDWCDTMFIGSIVRGYEKCKLDWAQCKPTVYAICTWLQSLNYIVIPEKYSRLHDQCSPEDWINKQLDDIMDSIAEVLNEDLEQHLDRQAALTGLNSN</sequence>
<organism evidence="1 2">
    <name type="scientific">Apiospora arundinis</name>
    <dbReference type="NCBI Taxonomy" id="335852"/>
    <lineage>
        <taxon>Eukaryota</taxon>
        <taxon>Fungi</taxon>
        <taxon>Dikarya</taxon>
        <taxon>Ascomycota</taxon>
        <taxon>Pezizomycotina</taxon>
        <taxon>Sordariomycetes</taxon>
        <taxon>Xylariomycetidae</taxon>
        <taxon>Amphisphaeriales</taxon>
        <taxon>Apiosporaceae</taxon>
        <taxon>Apiospora</taxon>
    </lineage>
</organism>
<name>A0ABR2II58_9PEZI</name>
<evidence type="ECO:0000313" key="1">
    <source>
        <dbReference type="EMBL" id="KAK8862865.1"/>
    </source>
</evidence>